<feature type="transmembrane region" description="Helical" evidence="1">
    <location>
        <begin position="298"/>
        <end position="319"/>
    </location>
</feature>
<dbReference type="GO" id="GO:0016747">
    <property type="term" value="F:acyltransferase activity, transferring groups other than amino-acyl groups"/>
    <property type="evidence" value="ECO:0007669"/>
    <property type="project" value="InterPro"/>
</dbReference>
<organism evidence="5 6">
    <name type="scientific">Brassicogethes aeneus</name>
    <name type="common">Rape pollen beetle</name>
    <name type="synonym">Meligethes aeneus</name>
    <dbReference type="NCBI Taxonomy" id="1431903"/>
    <lineage>
        <taxon>Eukaryota</taxon>
        <taxon>Metazoa</taxon>
        <taxon>Ecdysozoa</taxon>
        <taxon>Arthropoda</taxon>
        <taxon>Hexapoda</taxon>
        <taxon>Insecta</taxon>
        <taxon>Pterygota</taxon>
        <taxon>Neoptera</taxon>
        <taxon>Endopterygota</taxon>
        <taxon>Coleoptera</taxon>
        <taxon>Polyphaga</taxon>
        <taxon>Cucujiformia</taxon>
        <taxon>Nitidulidae</taxon>
        <taxon>Meligethinae</taxon>
        <taxon>Brassicogethes</taxon>
    </lineage>
</organism>
<dbReference type="InterPro" id="IPR006621">
    <property type="entry name" value="Nose-resist-to-fluoxetine_N"/>
</dbReference>
<evidence type="ECO:0000259" key="4">
    <source>
        <dbReference type="Pfam" id="PF20146"/>
    </source>
</evidence>
<proteinExistence type="predicted"/>
<dbReference type="InterPro" id="IPR002656">
    <property type="entry name" value="Acyl_transf_3_dom"/>
</dbReference>
<dbReference type="OrthoDB" id="118951at2759"/>
<keyword evidence="2" id="KW-0732">Signal</keyword>
<feature type="transmembrane region" description="Helical" evidence="1">
    <location>
        <begin position="669"/>
        <end position="687"/>
    </location>
</feature>
<evidence type="ECO:0000256" key="2">
    <source>
        <dbReference type="SAM" id="SignalP"/>
    </source>
</evidence>
<feature type="domain" description="Acyltransferase 3" evidence="3">
    <location>
        <begin position="296"/>
        <end position="687"/>
    </location>
</feature>
<dbReference type="PANTHER" id="PTHR11161:SF0">
    <property type="entry name" value="O-ACYLTRANSFERASE LIKE PROTEIN"/>
    <property type="match status" value="1"/>
</dbReference>
<keyword evidence="6" id="KW-1185">Reference proteome</keyword>
<dbReference type="Pfam" id="PF01757">
    <property type="entry name" value="Acyl_transf_3"/>
    <property type="match status" value="1"/>
</dbReference>
<dbReference type="PANTHER" id="PTHR11161">
    <property type="entry name" value="O-ACYLTRANSFERASE"/>
    <property type="match status" value="1"/>
</dbReference>
<reference evidence="5" key="1">
    <citation type="submission" date="2021-12" db="EMBL/GenBank/DDBJ databases">
        <authorList>
            <person name="King R."/>
        </authorList>
    </citation>
    <scope>NUCLEOTIDE SEQUENCE</scope>
</reference>
<feature type="transmembrane region" description="Helical" evidence="1">
    <location>
        <begin position="473"/>
        <end position="494"/>
    </location>
</feature>
<feature type="transmembrane region" description="Helical" evidence="1">
    <location>
        <begin position="514"/>
        <end position="536"/>
    </location>
</feature>
<evidence type="ECO:0000256" key="1">
    <source>
        <dbReference type="SAM" id="Phobius"/>
    </source>
</evidence>
<protein>
    <recommendedName>
        <fullName evidence="7">Nose resistant-to-fluoxetine protein N-terminal domain-containing protein</fullName>
    </recommendedName>
</protein>
<evidence type="ECO:0008006" key="7">
    <source>
        <dbReference type="Google" id="ProtNLM"/>
    </source>
</evidence>
<evidence type="ECO:0000313" key="5">
    <source>
        <dbReference type="EMBL" id="CAH0553044.1"/>
    </source>
</evidence>
<keyword evidence="1" id="KW-0812">Transmembrane</keyword>
<gene>
    <name evidence="5" type="ORF">MELIAE_LOCUS5148</name>
</gene>
<name>A0A9P0AY51_BRAAE</name>
<feature type="transmembrane region" description="Helical" evidence="1">
    <location>
        <begin position="383"/>
        <end position="404"/>
    </location>
</feature>
<feature type="transmembrane region" description="Helical" evidence="1">
    <location>
        <begin position="630"/>
        <end position="649"/>
    </location>
</feature>
<feature type="domain" description="Nose resistant-to-fluoxetine protein N-terminal" evidence="4">
    <location>
        <begin position="109"/>
        <end position="212"/>
    </location>
</feature>
<keyword evidence="1" id="KW-0472">Membrane</keyword>
<keyword evidence="1" id="KW-1133">Transmembrane helix</keyword>
<evidence type="ECO:0000313" key="6">
    <source>
        <dbReference type="Proteomes" id="UP001154078"/>
    </source>
</evidence>
<dbReference type="Pfam" id="PF20146">
    <property type="entry name" value="NRF"/>
    <property type="match status" value="1"/>
</dbReference>
<feature type="chain" id="PRO_5040201999" description="Nose resistant-to-fluoxetine protein N-terminal domain-containing protein" evidence="2">
    <location>
        <begin position="19"/>
        <end position="719"/>
    </location>
</feature>
<dbReference type="InterPro" id="IPR052728">
    <property type="entry name" value="O2_lipid_transport_reg"/>
</dbReference>
<feature type="transmembrane region" description="Helical" evidence="1">
    <location>
        <begin position="339"/>
        <end position="363"/>
    </location>
</feature>
<feature type="signal peptide" evidence="2">
    <location>
        <begin position="1"/>
        <end position="18"/>
    </location>
</feature>
<evidence type="ECO:0000259" key="3">
    <source>
        <dbReference type="Pfam" id="PF01757"/>
    </source>
</evidence>
<dbReference type="EMBL" id="OV121134">
    <property type="protein sequence ID" value="CAH0553044.1"/>
    <property type="molecule type" value="Genomic_DNA"/>
</dbReference>
<sequence>MLLGKFMVTFILVHTLFSADVLVLSQNANETTTTTLNVSKNLTDNVNNTLFVREGDLDINKIMDETRERIKEINHGENVTDNLIIKGIKFFYNEVFKTENVHNVSKKCFNALNKSSVFTKTQLIDAGSTIPGGALAHSVFNLGFYDECLKTHEVIEGKAYHGKYCIGRISSELNIFQRVSKGIDLLNYGYLEGISLSYCLLDPCNAEDFNKIFSHGMFYDEGCYTNAQPPKFDKYDKVAIIVLIIFGLLTVFSTSYDIYLYYSGKEPYHIFLIAFSLWTNGRKILFNTSSTSKFSCITGVKSLSMAWVIISHIYVLHITNSANVNPMDILDYALNPKNLWMNGSSVACDSFLAVGGLLTVHSFLKAAKKGNKINVPSMYIHRYLRLTPAYAILVMLEATLIRYMGSGPFWAGQFIASKRCQEDWWAALLYIQTYVHPDQMCAAQTWYLSVDMQLFFLSPLVIIPILKWPKQGTIALGVLLFLGFLIPFLFVYLQDFPVGFTLELHKNRKYFRKYYVQTYVRFGPYVVGMVFGLIILKLQTAKEILRTSDKNKKWVAFGVWICVLTGLLGCVYCGEGILLSQQVYSALSKALYASFVRNGWAICVCTMITLCVLGYGGPINAFLSLPIFQIISRLTYSMYLLHFMFIINAMMRSSRVPYFFLEENLYFEFWTYFMVTFIAAFFFSAIFESPVITIEKIIFGGVTKKPSNKEQDNVIKTKI</sequence>
<feature type="transmembrane region" description="Helical" evidence="1">
    <location>
        <begin position="238"/>
        <end position="262"/>
    </location>
</feature>
<feature type="transmembrane region" description="Helical" evidence="1">
    <location>
        <begin position="557"/>
        <end position="579"/>
    </location>
</feature>
<feature type="transmembrane region" description="Helical" evidence="1">
    <location>
        <begin position="446"/>
        <end position="466"/>
    </location>
</feature>
<accession>A0A9P0AY51</accession>
<dbReference type="Proteomes" id="UP001154078">
    <property type="component" value="Chromosome 3"/>
</dbReference>
<dbReference type="AlphaFoldDB" id="A0A9P0AY51"/>
<feature type="transmembrane region" description="Helical" evidence="1">
    <location>
        <begin position="599"/>
        <end position="623"/>
    </location>
</feature>